<organism evidence="3 4">
    <name type="scientific">Pochonia chlamydosporia 170</name>
    <dbReference type="NCBI Taxonomy" id="1380566"/>
    <lineage>
        <taxon>Eukaryota</taxon>
        <taxon>Fungi</taxon>
        <taxon>Dikarya</taxon>
        <taxon>Ascomycota</taxon>
        <taxon>Pezizomycotina</taxon>
        <taxon>Sordariomycetes</taxon>
        <taxon>Hypocreomycetidae</taxon>
        <taxon>Hypocreales</taxon>
        <taxon>Clavicipitaceae</taxon>
        <taxon>Pochonia</taxon>
    </lineage>
</organism>
<feature type="transmembrane region" description="Helical" evidence="1">
    <location>
        <begin position="105"/>
        <end position="127"/>
    </location>
</feature>
<feature type="domain" description="DUF7703" evidence="2">
    <location>
        <begin position="100"/>
        <end position="332"/>
    </location>
</feature>
<reference evidence="3 4" key="1">
    <citation type="journal article" date="2016" name="PLoS Pathog.">
        <title>Biosynthesis of antibiotic leucinostatins in bio-control fungus Purpureocillium lilacinum and their inhibition on phytophthora revealed by genome mining.</title>
        <authorList>
            <person name="Wang G."/>
            <person name="Liu Z."/>
            <person name="Lin R."/>
            <person name="Li E."/>
            <person name="Mao Z."/>
            <person name="Ling J."/>
            <person name="Yang Y."/>
            <person name="Yin W.B."/>
            <person name="Xie B."/>
        </authorList>
    </citation>
    <scope>NUCLEOTIDE SEQUENCE [LARGE SCALE GENOMIC DNA]</scope>
    <source>
        <strain evidence="3">170</strain>
    </source>
</reference>
<dbReference type="Pfam" id="PF24802">
    <property type="entry name" value="DUF7703"/>
    <property type="match status" value="1"/>
</dbReference>
<dbReference type="RefSeq" id="XP_022285292.1">
    <property type="nucleotide sequence ID" value="XM_022429654.1"/>
</dbReference>
<dbReference type="STRING" id="1380566.A0A219APT4"/>
<evidence type="ECO:0000313" key="4">
    <source>
        <dbReference type="Proteomes" id="UP000078397"/>
    </source>
</evidence>
<dbReference type="EMBL" id="LSBJ02000005">
    <property type="protein sequence ID" value="OWT42818.1"/>
    <property type="molecule type" value="Genomic_DNA"/>
</dbReference>
<protein>
    <recommendedName>
        <fullName evidence="2">DUF7703 domain-containing protein</fullName>
    </recommendedName>
</protein>
<keyword evidence="1" id="KW-1133">Transmembrane helix</keyword>
<dbReference type="Proteomes" id="UP000078397">
    <property type="component" value="Unassembled WGS sequence"/>
</dbReference>
<evidence type="ECO:0000256" key="1">
    <source>
        <dbReference type="SAM" id="Phobius"/>
    </source>
</evidence>
<dbReference type="PANTHER" id="PTHR37013">
    <property type="entry name" value="INTEGRAL MEMBRANE PROTEIN (AFU_ORTHOLOGUE AFUA_1G05950)-RELATED"/>
    <property type="match status" value="1"/>
</dbReference>
<feature type="transmembrane region" description="Helical" evidence="1">
    <location>
        <begin position="134"/>
        <end position="157"/>
    </location>
</feature>
<dbReference type="AlphaFoldDB" id="A0A219APT4"/>
<keyword evidence="1" id="KW-0472">Membrane</keyword>
<dbReference type="KEGG" id="pchm:VFPPC_17989"/>
<evidence type="ECO:0000259" key="2">
    <source>
        <dbReference type="Pfam" id="PF24802"/>
    </source>
</evidence>
<accession>A0A219APT4</accession>
<keyword evidence="1" id="KW-0812">Transmembrane</keyword>
<proteinExistence type="predicted"/>
<comment type="caution">
    <text evidence="3">The sequence shown here is derived from an EMBL/GenBank/DDBJ whole genome shotgun (WGS) entry which is preliminary data.</text>
</comment>
<feature type="transmembrane region" description="Helical" evidence="1">
    <location>
        <begin position="163"/>
        <end position="186"/>
    </location>
</feature>
<dbReference type="InterPro" id="IPR056120">
    <property type="entry name" value="DUF7703"/>
</dbReference>
<dbReference type="OrthoDB" id="405906at2759"/>
<name>A0A219APT4_METCM</name>
<evidence type="ECO:0000313" key="3">
    <source>
        <dbReference type="EMBL" id="OWT42818.1"/>
    </source>
</evidence>
<sequence>MQQYNLVDLVVRESRPELHITADFTPQNSLGVLSSPPELLQQLVVETQGGNTCACVRCIPRTTICSSTPIVARNDLAFIMTYDIRAAEGVTNTTLITNLATHMTIAAFTVIAWYNVVKLNIAIYMWFKRKKGLYFWSMLLSTQGILLYSLAFILKLYSLVTQYVITCTLITVGWCLMVTGQSLVVYSRLNIIVPEHRSIPAMLVMIIWNAVTLQIPTTILAYGSNSPQPDRFISGYRIMGIIQMTLFSVQELIISATYTWATIRFLRPVYNSQVRSVMIQLLCINVAIILMDVALLAMQYVNYYSIQAVIKCAIYSVKLKLEFAVLNQLVRLSKPPQVFIWFTGTAIRITIENRVEPSQTSWGIGNGEKGLPLNDRRWQYNIDRDDSSGDMLALVGY</sequence>
<feature type="transmembrane region" description="Helical" evidence="1">
    <location>
        <begin position="241"/>
        <end position="261"/>
    </location>
</feature>
<keyword evidence="4" id="KW-1185">Reference proteome</keyword>
<gene>
    <name evidence="3" type="ORF">VFPPC_17989</name>
</gene>
<feature type="transmembrane region" description="Helical" evidence="1">
    <location>
        <begin position="282"/>
        <end position="301"/>
    </location>
</feature>
<dbReference type="GeneID" id="33936874"/>
<dbReference type="PANTHER" id="PTHR37013:SF3">
    <property type="entry name" value="INTEGRAL MEMBRANE PROTEIN (AFU_ORTHOLOGUE AFUA_1G05950)"/>
    <property type="match status" value="1"/>
</dbReference>
<feature type="transmembrane region" description="Helical" evidence="1">
    <location>
        <begin position="198"/>
        <end position="221"/>
    </location>
</feature>